<dbReference type="Proteomes" id="UP000001542">
    <property type="component" value="Unassembled WGS sequence"/>
</dbReference>
<dbReference type="STRING" id="5722.A2G5K1"/>
<evidence type="ECO:0000256" key="1">
    <source>
        <dbReference type="ARBA" id="ARBA00005582"/>
    </source>
</evidence>
<dbReference type="GO" id="GO:0035529">
    <property type="term" value="F:NADH pyrophosphatase activity"/>
    <property type="evidence" value="ECO:0000318"/>
    <property type="project" value="GO_Central"/>
</dbReference>
<dbReference type="FunFam" id="3.40.630.30:FF:000191">
    <property type="entry name" value="Hydrolase, NUDIX family protein"/>
    <property type="match status" value="1"/>
</dbReference>
<dbReference type="Gene3D" id="3.90.79.10">
    <property type="entry name" value="Nucleoside Triphosphate Pyrophosphohydrolase"/>
    <property type="match status" value="1"/>
</dbReference>
<dbReference type="InterPro" id="IPR015797">
    <property type="entry name" value="NUDIX_hydrolase-like_dom_sf"/>
</dbReference>
<evidence type="ECO:0000313" key="5">
    <source>
        <dbReference type="Proteomes" id="UP000001542"/>
    </source>
</evidence>
<dbReference type="SMR" id="A2G5K1"/>
<protein>
    <submittedName>
        <fullName evidence="4">Hydrolase, NUDIX family protein</fullName>
    </submittedName>
</protein>
<dbReference type="InParanoid" id="A2G5K1"/>
<evidence type="ECO:0000256" key="2">
    <source>
        <dbReference type="ARBA" id="ARBA00022801"/>
    </source>
</evidence>
<evidence type="ECO:0000259" key="3">
    <source>
        <dbReference type="PROSITE" id="PS51462"/>
    </source>
</evidence>
<dbReference type="GO" id="GO:0047631">
    <property type="term" value="F:ADP-ribose diphosphatase activity"/>
    <property type="evidence" value="ECO:0000318"/>
    <property type="project" value="GO_Central"/>
</dbReference>
<dbReference type="Pfam" id="PF00293">
    <property type="entry name" value="NUDIX"/>
    <property type="match status" value="1"/>
</dbReference>
<organism evidence="4 5">
    <name type="scientific">Trichomonas vaginalis (strain ATCC PRA-98 / G3)</name>
    <dbReference type="NCBI Taxonomy" id="412133"/>
    <lineage>
        <taxon>Eukaryota</taxon>
        <taxon>Metamonada</taxon>
        <taxon>Parabasalia</taxon>
        <taxon>Trichomonadida</taxon>
        <taxon>Trichomonadidae</taxon>
        <taxon>Trichomonas</taxon>
    </lineage>
</organism>
<dbReference type="KEGG" id="tva:4745214"/>
<comment type="similarity">
    <text evidence="1">Belongs to the Nudix hydrolase family.</text>
</comment>
<dbReference type="VEuPathDB" id="TrichDB:TVAG_063310"/>
<feature type="domain" description="Nudix hydrolase" evidence="3">
    <location>
        <begin position="111"/>
        <end position="245"/>
    </location>
</feature>
<dbReference type="InterPro" id="IPR040618">
    <property type="entry name" value="Pre-Nudix"/>
</dbReference>
<name>A2G5K1_TRIV3</name>
<dbReference type="RefSeq" id="XP_001300492.1">
    <property type="nucleotide sequence ID" value="XM_001300491.1"/>
</dbReference>
<dbReference type="FunFam" id="3.90.79.10:FF:000111">
    <property type="entry name" value="Hydrolase, NUDIX family protein"/>
    <property type="match status" value="1"/>
</dbReference>
<dbReference type="VEuPathDB" id="TrichDB:TVAGG3_0921520"/>
<dbReference type="SUPFAM" id="SSF55811">
    <property type="entry name" value="Nudix"/>
    <property type="match status" value="1"/>
</dbReference>
<dbReference type="eggNOG" id="KOG0648">
    <property type="taxonomic scope" value="Eukaryota"/>
</dbReference>
<accession>A2G5K1</accession>
<dbReference type="InterPro" id="IPR003293">
    <property type="entry name" value="Nudix_hydrolase6-like"/>
</dbReference>
<reference evidence="4" key="2">
    <citation type="journal article" date="2007" name="Science">
        <title>Draft genome sequence of the sexually transmitted pathogen Trichomonas vaginalis.</title>
        <authorList>
            <person name="Carlton J.M."/>
            <person name="Hirt R.P."/>
            <person name="Silva J.C."/>
            <person name="Delcher A.L."/>
            <person name="Schatz M."/>
            <person name="Zhao Q."/>
            <person name="Wortman J.R."/>
            <person name="Bidwell S.L."/>
            <person name="Alsmark U.C.M."/>
            <person name="Besteiro S."/>
            <person name="Sicheritz-Ponten T."/>
            <person name="Noel C.J."/>
            <person name="Dacks J.B."/>
            <person name="Foster P.G."/>
            <person name="Simillion C."/>
            <person name="Van de Peer Y."/>
            <person name="Miranda-Saavedra D."/>
            <person name="Barton G.J."/>
            <person name="Westrop G.D."/>
            <person name="Mueller S."/>
            <person name="Dessi D."/>
            <person name="Fiori P.L."/>
            <person name="Ren Q."/>
            <person name="Paulsen I."/>
            <person name="Zhang H."/>
            <person name="Bastida-Corcuera F.D."/>
            <person name="Simoes-Barbosa A."/>
            <person name="Brown M.T."/>
            <person name="Hayes R.D."/>
            <person name="Mukherjee M."/>
            <person name="Okumura C.Y."/>
            <person name="Schneider R."/>
            <person name="Smith A.J."/>
            <person name="Vanacova S."/>
            <person name="Villalvazo M."/>
            <person name="Haas B.J."/>
            <person name="Pertea M."/>
            <person name="Feldblyum T.V."/>
            <person name="Utterback T.R."/>
            <person name="Shu C.L."/>
            <person name="Osoegawa K."/>
            <person name="de Jong P.J."/>
            <person name="Hrdy I."/>
            <person name="Horvathova L."/>
            <person name="Zubacova Z."/>
            <person name="Dolezal P."/>
            <person name="Malik S.B."/>
            <person name="Logsdon J.M. Jr."/>
            <person name="Henze K."/>
            <person name="Gupta A."/>
            <person name="Wang C.C."/>
            <person name="Dunne R.L."/>
            <person name="Upcroft J.A."/>
            <person name="Upcroft P."/>
            <person name="White O."/>
            <person name="Salzberg S.L."/>
            <person name="Tang P."/>
            <person name="Chiu C.-H."/>
            <person name="Lee Y.-S."/>
            <person name="Embley T.M."/>
            <person name="Coombs G.H."/>
            <person name="Mottram J.C."/>
            <person name="Tachezy J."/>
            <person name="Fraser-Liggett C.M."/>
            <person name="Johnson P.J."/>
        </authorList>
    </citation>
    <scope>NUCLEOTIDE SEQUENCE [LARGE SCALE GENOMIC DNA]</scope>
    <source>
        <strain evidence="4">G3</strain>
    </source>
</reference>
<keyword evidence="5" id="KW-1185">Reference proteome</keyword>
<dbReference type="PANTHER" id="PTHR13994:SF13">
    <property type="entry name" value="FI03680P"/>
    <property type="match status" value="1"/>
</dbReference>
<dbReference type="PANTHER" id="PTHR13994">
    <property type="entry name" value="NUDIX HYDROLASE RELATED"/>
    <property type="match status" value="1"/>
</dbReference>
<dbReference type="AlphaFoldDB" id="A2G5K1"/>
<evidence type="ECO:0000313" key="4">
    <source>
        <dbReference type="EMBL" id="EAX87562.1"/>
    </source>
</evidence>
<dbReference type="Gene3D" id="3.40.630.30">
    <property type="match status" value="1"/>
</dbReference>
<gene>
    <name evidence="4" type="ORF">TVAG_063310</name>
</gene>
<dbReference type="InterPro" id="IPR000086">
    <property type="entry name" value="NUDIX_hydrolase_dom"/>
</dbReference>
<keyword evidence="2 4" id="KW-0378">Hydrolase</keyword>
<dbReference type="OrthoDB" id="447842at2759"/>
<dbReference type="GO" id="GO:0051287">
    <property type="term" value="F:NAD binding"/>
    <property type="evidence" value="ECO:0000318"/>
    <property type="project" value="GO_Central"/>
</dbReference>
<dbReference type="Pfam" id="PF18290">
    <property type="entry name" value="Nudix_hydro"/>
    <property type="match status" value="1"/>
</dbReference>
<reference evidence="4" key="1">
    <citation type="submission" date="2006-10" db="EMBL/GenBank/DDBJ databases">
        <authorList>
            <person name="Amadeo P."/>
            <person name="Zhao Q."/>
            <person name="Wortman J."/>
            <person name="Fraser-Liggett C."/>
            <person name="Carlton J."/>
        </authorList>
    </citation>
    <scope>NUCLEOTIDE SEQUENCE</scope>
    <source>
        <strain evidence="4">G3</strain>
    </source>
</reference>
<dbReference type="EMBL" id="DS114431">
    <property type="protein sequence ID" value="EAX87562.1"/>
    <property type="molecule type" value="Genomic_DNA"/>
</dbReference>
<sequence length="270" mass="31314">MSILPDRKAIKGVKEGKFSSYYKVRFGDVKIKWDGNLQDPKELLDFINNHINEWKKEDRPSIWVKLRGTDLKHLYPLIMQGFDIHRSKSGNVIVLNKWIREKSKTLPNPPFAYLGVGGMCINNEGQILAVRENYKTGPSPWKLPGGLFDPRKDKKLSDTAVREIMEETGIQAEPMYMVTSRFWPKSNTFQAPDLFHIFRLKPLSTKIKYDPYEIHSAAWVKPDVLINCGYDLIKFAVQSQIQNKIGLLERETVYRNNHQFLYMLPKSNGI</sequence>
<dbReference type="PROSITE" id="PS51462">
    <property type="entry name" value="NUDIX"/>
    <property type="match status" value="1"/>
</dbReference>
<proteinExistence type="inferred from homology"/>